<feature type="region of interest" description="Disordered" evidence="1">
    <location>
        <begin position="279"/>
        <end position="352"/>
    </location>
</feature>
<feature type="region of interest" description="Disordered" evidence="1">
    <location>
        <begin position="126"/>
        <end position="150"/>
    </location>
</feature>
<organism evidence="2 3">
    <name type="scientific">Elsinoe australis</name>
    <dbReference type="NCBI Taxonomy" id="40998"/>
    <lineage>
        <taxon>Eukaryota</taxon>
        <taxon>Fungi</taxon>
        <taxon>Dikarya</taxon>
        <taxon>Ascomycota</taxon>
        <taxon>Pezizomycotina</taxon>
        <taxon>Dothideomycetes</taxon>
        <taxon>Dothideomycetidae</taxon>
        <taxon>Myriangiales</taxon>
        <taxon>Elsinoaceae</taxon>
        <taxon>Elsinoe</taxon>
    </lineage>
</organism>
<reference evidence="2 3" key="1">
    <citation type="submission" date="2018-02" db="EMBL/GenBank/DDBJ databases">
        <title>Draft genome sequences of Elsinoe sp., causing black scab on jojoba.</title>
        <authorList>
            <person name="Stodart B."/>
            <person name="Jeffress S."/>
            <person name="Ash G."/>
            <person name="Arun Chinnappa K."/>
        </authorList>
    </citation>
    <scope>NUCLEOTIDE SEQUENCE [LARGE SCALE GENOMIC DNA]</scope>
    <source>
        <strain evidence="2 3">Hillstone_2</strain>
    </source>
</reference>
<feature type="compositionally biased region" description="Basic and acidic residues" evidence="1">
    <location>
        <begin position="164"/>
        <end position="178"/>
    </location>
</feature>
<dbReference type="AlphaFoldDB" id="A0A4U7B6Q8"/>
<comment type="caution">
    <text evidence="2">The sequence shown here is derived from an EMBL/GenBank/DDBJ whole genome shotgun (WGS) entry which is preliminary data.</text>
</comment>
<proteinExistence type="predicted"/>
<name>A0A4U7B6Q8_9PEZI</name>
<evidence type="ECO:0000313" key="2">
    <source>
        <dbReference type="EMBL" id="TKX23177.1"/>
    </source>
</evidence>
<feature type="compositionally biased region" description="Basic and acidic residues" evidence="1">
    <location>
        <begin position="239"/>
        <end position="252"/>
    </location>
</feature>
<evidence type="ECO:0000313" key="3">
    <source>
        <dbReference type="Proteomes" id="UP000308133"/>
    </source>
</evidence>
<sequence length="352" mass="38973">MAPATSIVVPEIDVLGVPLATLIEKPGSRLKWLQCPEEKKVLLVMASKRQMSNGMHLTSRAINKIMQQLGLFYLDNYKDTKGSTVFDNVVCKIMSFYDYNLPRYTPWQVWTEDWLESDWDGDSTRPKMANTSLRNPVNHTIPETKMSKAAQVNKMLTDARRLREEQAAGETVSDKESSGSESDDIDMSVSDEPAPRHASPSVSRKSVTPMPPTPRSRSKSLLRQSPAPAKVTQSSTRTRKNEAGKEKMDESRAPNAVEVGEDGKVAIDSALLKSLLEAVSGQGTKATTSTRRQRPSIQPKEVSDSSGEDISDYDNTVNEIIKKLAPKTTKSPKRSRTPRAVGRHLLDSSDDD</sequence>
<feature type="region of interest" description="Disordered" evidence="1">
    <location>
        <begin position="164"/>
        <end position="261"/>
    </location>
</feature>
<dbReference type="EMBL" id="PTQR01000055">
    <property type="protein sequence ID" value="TKX23177.1"/>
    <property type="molecule type" value="Genomic_DNA"/>
</dbReference>
<accession>A0A4U7B6Q8</accession>
<evidence type="ECO:0000256" key="1">
    <source>
        <dbReference type="SAM" id="MobiDB-lite"/>
    </source>
</evidence>
<feature type="compositionally biased region" description="Polar residues" evidence="1">
    <location>
        <begin position="281"/>
        <end position="290"/>
    </location>
</feature>
<protein>
    <submittedName>
        <fullName evidence="2">Uncharacterized protein</fullName>
    </submittedName>
</protein>
<feature type="compositionally biased region" description="Polar residues" evidence="1">
    <location>
        <begin position="129"/>
        <end position="138"/>
    </location>
</feature>
<dbReference type="Proteomes" id="UP000308133">
    <property type="component" value="Unassembled WGS sequence"/>
</dbReference>
<gene>
    <name evidence="2" type="ORF">C1H76_4609</name>
</gene>